<dbReference type="GO" id="GO:0030154">
    <property type="term" value="P:cell differentiation"/>
    <property type="evidence" value="ECO:0007669"/>
    <property type="project" value="TreeGrafter"/>
</dbReference>
<feature type="compositionally biased region" description="Basic and acidic residues" evidence="1">
    <location>
        <begin position="45"/>
        <end position="61"/>
    </location>
</feature>
<organism evidence="2 3">
    <name type="scientific">Neogobius melanostomus</name>
    <name type="common">round goby</name>
    <dbReference type="NCBI Taxonomy" id="47308"/>
    <lineage>
        <taxon>Eukaryota</taxon>
        <taxon>Metazoa</taxon>
        <taxon>Chordata</taxon>
        <taxon>Craniata</taxon>
        <taxon>Vertebrata</taxon>
        <taxon>Euteleostomi</taxon>
        <taxon>Actinopterygii</taxon>
        <taxon>Neopterygii</taxon>
        <taxon>Teleostei</taxon>
        <taxon>Neoteleostei</taxon>
        <taxon>Acanthomorphata</taxon>
        <taxon>Gobiaria</taxon>
        <taxon>Gobiiformes</taxon>
        <taxon>Gobioidei</taxon>
        <taxon>Gobiidae</taxon>
        <taxon>Benthophilinae</taxon>
        <taxon>Neogobiini</taxon>
        <taxon>Neogobius</taxon>
    </lineage>
</organism>
<reference evidence="2" key="2">
    <citation type="submission" date="2025-09" db="UniProtKB">
        <authorList>
            <consortium name="Ensembl"/>
        </authorList>
    </citation>
    <scope>IDENTIFICATION</scope>
</reference>
<evidence type="ECO:0000313" key="2">
    <source>
        <dbReference type="Ensembl" id="ENSNMLP00000044933.1"/>
    </source>
</evidence>
<feature type="compositionally biased region" description="Pro residues" evidence="1">
    <location>
        <begin position="151"/>
        <end position="162"/>
    </location>
</feature>
<dbReference type="Ensembl" id="ENSNMLT00000049868.1">
    <property type="protein sequence ID" value="ENSNMLP00000044933.1"/>
    <property type="gene ID" value="ENSNMLG00000027144.1"/>
</dbReference>
<name>A0A8C6V3S0_9GOBI</name>
<proteinExistence type="predicted"/>
<feature type="compositionally biased region" description="Acidic residues" evidence="1">
    <location>
        <begin position="62"/>
        <end position="73"/>
    </location>
</feature>
<dbReference type="Proteomes" id="UP000694523">
    <property type="component" value="Unplaced"/>
</dbReference>
<evidence type="ECO:0000313" key="3">
    <source>
        <dbReference type="Proteomes" id="UP000694523"/>
    </source>
</evidence>
<protein>
    <submittedName>
        <fullName evidence="2">Uncharacterized protein</fullName>
    </submittedName>
</protein>
<feature type="compositionally biased region" description="Polar residues" evidence="1">
    <location>
        <begin position="231"/>
        <end position="245"/>
    </location>
</feature>
<dbReference type="PANTHER" id="PTHR14038">
    <property type="entry name" value="BAT2 HLA-B-ASSOCIATED TRANSCRIPT 2"/>
    <property type="match status" value="1"/>
</dbReference>
<dbReference type="PANTHER" id="PTHR14038:SF5">
    <property type="entry name" value="PROTEIN PRRC2A"/>
    <property type="match status" value="1"/>
</dbReference>
<sequence>MFPQYLPFPGPYGPQGPYRFPPPGEGPAPRFARGQGPDRAQGGPRDTEVVKRPSILKQDDLKELDELDHDNDEGWAGAQEEIDYSAKLKFSDDEGEEEVEEDGDDDNNELTVLLCTGAQAWTGRSREQPSPPPGPLLDRAHTPAGVLIPGKPGPAPHPPAGGTPPQALLVHGAQGDDEDETWRQRRKQSSSEISAAVERARRRREEEERRMEEERRAACAEKLKRLDEKQQQQGPTGSKTPSLDGTSTAATAGSPSPSLSASSPNTSQPPSPCVDRDEPPLPPPVGQAPLVIDRQRASSNSSYDSGAGESKLFCVKHFLFDQTSVFSTAHFLLSSSGHRMLLLFLHFGLIKKNVLQVCKYCGLLSKPVTLFLLFRWAAVSCNCATASAACPGNAFTRD</sequence>
<feature type="compositionally biased region" description="Basic and acidic residues" evidence="1">
    <location>
        <begin position="203"/>
        <end position="230"/>
    </location>
</feature>
<keyword evidence="3" id="KW-1185">Reference proteome</keyword>
<feature type="compositionally biased region" description="Pro residues" evidence="1">
    <location>
        <begin position="1"/>
        <end position="26"/>
    </location>
</feature>
<dbReference type="InterPro" id="IPR033184">
    <property type="entry name" value="PRRC2"/>
</dbReference>
<reference evidence="2" key="1">
    <citation type="submission" date="2025-08" db="UniProtKB">
        <authorList>
            <consortium name="Ensembl"/>
        </authorList>
    </citation>
    <scope>IDENTIFICATION</scope>
</reference>
<accession>A0A8C6V3S0</accession>
<feature type="compositionally biased region" description="Low complexity" evidence="1">
    <location>
        <begin position="246"/>
        <end position="266"/>
    </location>
</feature>
<feature type="compositionally biased region" description="Acidic residues" evidence="1">
    <location>
        <begin position="93"/>
        <end position="108"/>
    </location>
</feature>
<evidence type="ECO:0000256" key="1">
    <source>
        <dbReference type="SAM" id="MobiDB-lite"/>
    </source>
</evidence>
<feature type="region of interest" description="Disordered" evidence="1">
    <location>
        <begin position="1"/>
        <end position="290"/>
    </location>
</feature>
<dbReference type="AlphaFoldDB" id="A0A8C6V3S0"/>